<dbReference type="InterPro" id="IPR003388">
    <property type="entry name" value="Reticulon"/>
</dbReference>
<evidence type="ECO:0000256" key="6">
    <source>
        <dbReference type="RuleBase" id="RU363132"/>
    </source>
</evidence>
<feature type="transmembrane region" description="Helical" evidence="6">
    <location>
        <begin position="38"/>
        <end position="55"/>
    </location>
</feature>
<evidence type="ECO:0000256" key="7">
    <source>
        <dbReference type="SAM" id="MobiDB-lite"/>
    </source>
</evidence>
<evidence type="ECO:0000256" key="1">
    <source>
        <dbReference type="ARBA" id="ARBA00004477"/>
    </source>
</evidence>
<dbReference type="HOGENOM" id="CLU_050576_1_0_1"/>
<feature type="domain" description="Reticulon" evidence="8">
    <location>
        <begin position="26"/>
        <end position="216"/>
    </location>
</feature>
<feature type="region of interest" description="Disordered" evidence="7">
    <location>
        <begin position="235"/>
        <end position="317"/>
    </location>
</feature>
<evidence type="ECO:0000313" key="9">
    <source>
        <dbReference type="EMBL" id="KGK40849.1"/>
    </source>
</evidence>
<dbReference type="PROSITE" id="PS50845">
    <property type="entry name" value="RETICULON"/>
    <property type="match status" value="1"/>
</dbReference>
<evidence type="ECO:0000256" key="4">
    <source>
        <dbReference type="ARBA" id="ARBA00022989"/>
    </source>
</evidence>
<dbReference type="eggNOG" id="KOG1792">
    <property type="taxonomic scope" value="Eukaryota"/>
</dbReference>
<reference evidence="10" key="4">
    <citation type="submission" date="2017-01" db="EMBL/GenBank/DDBJ databases">
        <authorList>
            <person name="Mah S.A."/>
            <person name="Swanson W.J."/>
            <person name="Moy G.W."/>
            <person name="Vacquier V.D."/>
        </authorList>
    </citation>
    <scope>NUCLEOTIDE SEQUENCE [LARGE SCALE GENOMIC DNA]</scope>
    <source>
        <strain evidence="10">129</strain>
    </source>
</reference>
<dbReference type="GO" id="GO:0005789">
    <property type="term" value="C:endoplasmic reticulum membrane"/>
    <property type="evidence" value="ECO:0007669"/>
    <property type="project" value="UniProtKB-SubCell"/>
</dbReference>
<accession>A0A099P9F3</accession>
<keyword evidence="5 6" id="KW-0472">Membrane</keyword>
<evidence type="ECO:0000259" key="8">
    <source>
        <dbReference type="PROSITE" id="PS50845"/>
    </source>
</evidence>
<name>A0A099P9F3_PICKU</name>
<proteinExistence type="predicted"/>
<protein>
    <recommendedName>
        <fullName evidence="6">Reticulon-like protein</fullName>
    </recommendedName>
</protein>
<keyword evidence="4 6" id="KW-1133">Transmembrane helix</keyword>
<comment type="subcellular location">
    <subcellularLocation>
        <location evidence="1 6">Endoplasmic reticulum membrane</location>
        <topology evidence="1 6">Multi-pass membrane protein</topology>
    </subcellularLocation>
</comment>
<reference evidence="9" key="2">
    <citation type="submission" date="2014-08" db="EMBL/GenBank/DDBJ databases">
        <title>Exploiting Issatchenkia orientalis SD108 for Succinic Acid Production.</title>
        <authorList>
            <person name="Xiao H."/>
            <person name="Shao Z."/>
            <person name="Jiang Y."/>
            <person name="Dole S."/>
            <person name="Zhao H."/>
        </authorList>
    </citation>
    <scope>NUCLEOTIDE SEQUENCE [LARGE SCALE GENOMIC DNA]</scope>
    <source>
        <strain evidence="9">SD108</strain>
    </source>
</reference>
<comment type="caution">
    <text evidence="9">The sequence shown here is derived from an EMBL/GenBank/DDBJ whole genome shotgun (WGS) entry which is preliminary data.</text>
</comment>
<feature type="compositionally biased region" description="Basic and acidic residues" evidence="7">
    <location>
        <begin position="305"/>
        <end position="317"/>
    </location>
</feature>
<feature type="compositionally biased region" description="Basic and acidic residues" evidence="7">
    <location>
        <begin position="284"/>
        <end position="297"/>
    </location>
</feature>
<sequence>MACCKSENKPASTNTCCGGVCVTKNSYKLLTWANPKKSATVLGSILGGLLFVKYVNVVSLFFYFSTFALIISALAEYAGRVVTGTGFVTKYKPLIFSKVPSVGETAEYYAPHVVTITKKVEAEGKKLITSTDIEKTFRAGVATFLLYKITSIFSLWSLLFASSIISFTAPPVYLANKEVIDANVVKYSNCARARLDEGIKVAGEKLAPYTEKAKNAGGPIFKFIESKLPVRTAGSTVKKVPSSATTSTTTDSTPITATTTSSAIHEQSAKKVSTPVVDEPTEVDFNKLGEELKKEAHAAAQNEDAFTREKIDAPPSV</sequence>
<gene>
    <name evidence="10" type="ORF">BOH78_4527</name>
    <name evidence="9" type="ORF">JL09_g119</name>
</gene>
<organism evidence="9 11">
    <name type="scientific">Pichia kudriavzevii</name>
    <name type="common">Yeast</name>
    <name type="synonym">Issatchenkia orientalis</name>
    <dbReference type="NCBI Taxonomy" id="4909"/>
    <lineage>
        <taxon>Eukaryota</taxon>
        <taxon>Fungi</taxon>
        <taxon>Dikarya</taxon>
        <taxon>Ascomycota</taxon>
        <taxon>Saccharomycotina</taxon>
        <taxon>Pichiomycetes</taxon>
        <taxon>Pichiales</taxon>
        <taxon>Pichiaceae</taxon>
        <taxon>Pichia</taxon>
    </lineage>
</organism>
<dbReference type="Pfam" id="PF02453">
    <property type="entry name" value="Reticulon"/>
    <property type="match status" value="1"/>
</dbReference>
<feature type="transmembrane region" description="Helical" evidence="6">
    <location>
        <begin position="145"/>
        <end position="167"/>
    </location>
</feature>
<feature type="transmembrane region" description="Helical" evidence="6">
    <location>
        <begin position="61"/>
        <end position="82"/>
    </location>
</feature>
<dbReference type="EMBL" id="MQVM01000035">
    <property type="protein sequence ID" value="ONH71397.1"/>
    <property type="molecule type" value="Genomic_DNA"/>
</dbReference>
<evidence type="ECO:0000256" key="2">
    <source>
        <dbReference type="ARBA" id="ARBA00022692"/>
    </source>
</evidence>
<dbReference type="Proteomes" id="UP000029867">
    <property type="component" value="Unassembled WGS sequence"/>
</dbReference>
<dbReference type="VEuPathDB" id="FungiDB:C5L36_0A11400"/>
<dbReference type="EMBL" id="JQFK01000001">
    <property type="protein sequence ID" value="KGK40849.1"/>
    <property type="molecule type" value="Genomic_DNA"/>
</dbReference>
<reference evidence="12" key="3">
    <citation type="journal article" date="2017" name="Genome Announc.">
        <title>Genome sequences of Cyberlindnera fabianii 65, Pichia kudriavzevii 129, and Saccharomyces cerevisiae 131 isolated from fermented masau fruits in Zimbabwe.</title>
        <authorList>
            <person name="van Rijswijck I.M.H."/>
            <person name="Derks M.F.L."/>
            <person name="Abee T."/>
            <person name="de Ridder D."/>
            <person name="Smid E.J."/>
        </authorList>
    </citation>
    <scope>NUCLEOTIDE SEQUENCE [LARGE SCALE GENOMIC DNA]</scope>
    <source>
        <strain evidence="12">129</strain>
    </source>
</reference>
<evidence type="ECO:0000256" key="5">
    <source>
        <dbReference type="ARBA" id="ARBA00023136"/>
    </source>
</evidence>
<dbReference type="AlphaFoldDB" id="A0A099P9F3"/>
<evidence type="ECO:0000313" key="11">
    <source>
        <dbReference type="Proteomes" id="UP000029867"/>
    </source>
</evidence>
<reference evidence="11" key="1">
    <citation type="journal article" date="2014" name="Microb. Cell Fact.">
        <title>Exploiting Issatchenkia orientalis SD108 for succinic acid production.</title>
        <authorList>
            <person name="Xiao H."/>
            <person name="Shao Z."/>
            <person name="Jiang Y."/>
            <person name="Dole S."/>
            <person name="Zhao H."/>
        </authorList>
    </citation>
    <scope>NUCLEOTIDE SEQUENCE [LARGE SCALE GENOMIC DNA]</scope>
    <source>
        <strain evidence="11">SD108</strain>
    </source>
</reference>
<feature type="compositionally biased region" description="Low complexity" evidence="7">
    <location>
        <begin position="235"/>
        <end position="264"/>
    </location>
</feature>
<evidence type="ECO:0000313" key="10">
    <source>
        <dbReference type="EMBL" id="ONH71397.1"/>
    </source>
</evidence>
<keyword evidence="2 6" id="KW-0812">Transmembrane</keyword>
<evidence type="ECO:0000313" key="12">
    <source>
        <dbReference type="Proteomes" id="UP000189274"/>
    </source>
</evidence>
<evidence type="ECO:0000256" key="3">
    <source>
        <dbReference type="ARBA" id="ARBA00022824"/>
    </source>
</evidence>
<keyword evidence="3 6" id="KW-0256">Endoplasmic reticulum</keyword>
<dbReference type="Proteomes" id="UP000189274">
    <property type="component" value="Unassembled WGS sequence"/>
</dbReference>